<keyword evidence="2" id="KW-1185">Reference proteome</keyword>
<dbReference type="EMBL" id="CP000480">
    <property type="protein sequence ID" value="ABK75226.1"/>
    <property type="molecule type" value="Genomic_DNA"/>
</dbReference>
<protein>
    <submittedName>
        <fullName evidence="1">Uncharacterized protein</fullName>
    </submittedName>
</protein>
<dbReference type="KEGG" id="msm:MSMEG_4848"/>
<sequence>MGVMPVTGMVSPTDPFPPPAQFRQRMLPFFSVVQSLSIAEHVL</sequence>
<evidence type="ECO:0000313" key="2">
    <source>
        <dbReference type="Proteomes" id="UP000000757"/>
    </source>
</evidence>
<dbReference type="AlphaFoldDB" id="A0R1R6"/>
<evidence type="ECO:0000313" key="1">
    <source>
        <dbReference type="EMBL" id="ABK75226.1"/>
    </source>
</evidence>
<name>A0R1R6_MYCS2</name>
<gene>
    <name evidence="1" type="ordered locus">MSMEG_4848</name>
</gene>
<proteinExistence type="predicted"/>
<organism evidence="1 2">
    <name type="scientific">Mycolicibacterium smegmatis (strain ATCC 700084 / mc(2)155)</name>
    <name type="common">Mycobacterium smegmatis</name>
    <dbReference type="NCBI Taxonomy" id="246196"/>
    <lineage>
        <taxon>Bacteria</taxon>
        <taxon>Bacillati</taxon>
        <taxon>Actinomycetota</taxon>
        <taxon>Actinomycetes</taxon>
        <taxon>Mycobacteriales</taxon>
        <taxon>Mycobacteriaceae</taxon>
        <taxon>Mycolicibacterium</taxon>
    </lineage>
</organism>
<dbReference type="Proteomes" id="UP000000757">
    <property type="component" value="Chromosome"/>
</dbReference>
<reference evidence="1 2" key="1">
    <citation type="submission" date="2006-10" db="EMBL/GenBank/DDBJ databases">
        <authorList>
            <person name="Fleischmann R.D."/>
            <person name="Dodson R.J."/>
            <person name="Haft D.H."/>
            <person name="Merkel J.S."/>
            <person name="Nelson W.C."/>
            <person name="Fraser C.M."/>
        </authorList>
    </citation>
    <scope>NUCLEOTIDE SEQUENCE [LARGE SCALE GENOMIC DNA]</scope>
    <source>
        <strain evidence="2">ATCC 700084 / mc(2)155</strain>
    </source>
</reference>
<dbReference type="STRING" id="246196.MSMEG_4848"/>
<accession>A0R1R6</accession>